<dbReference type="OrthoDB" id="73465at2759"/>
<dbReference type="EMBL" id="NHZQ01000445">
    <property type="protein sequence ID" value="PSK35036.1"/>
    <property type="molecule type" value="Genomic_DNA"/>
</dbReference>
<proteinExistence type="inferred from homology"/>
<evidence type="ECO:0000256" key="5">
    <source>
        <dbReference type="ARBA" id="ARBA00023136"/>
    </source>
</evidence>
<dbReference type="STRING" id="40998.A0A2P7YGF2"/>
<dbReference type="InterPro" id="IPR008217">
    <property type="entry name" value="Ccc1_fam"/>
</dbReference>
<feature type="transmembrane region" description="Helical" evidence="6">
    <location>
        <begin position="76"/>
        <end position="98"/>
    </location>
</feature>
<keyword evidence="4 6" id="KW-1133">Transmembrane helix</keyword>
<keyword evidence="8" id="KW-1185">Reference proteome</keyword>
<evidence type="ECO:0000313" key="8">
    <source>
        <dbReference type="Proteomes" id="UP000243723"/>
    </source>
</evidence>
<gene>
    <name evidence="7" type="ORF">B9Z65_1619</name>
</gene>
<evidence type="ECO:0000256" key="6">
    <source>
        <dbReference type="SAM" id="Phobius"/>
    </source>
</evidence>
<evidence type="ECO:0000256" key="3">
    <source>
        <dbReference type="ARBA" id="ARBA00022692"/>
    </source>
</evidence>
<accession>A0A2P7YGF2</accession>
<evidence type="ECO:0000313" key="7">
    <source>
        <dbReference type="EMBL" id="PSK35036.1"/>
    </source>
</evidence>
<protein>
    <submittedName>
        <fullName evidence="7">Uncharacterized protein</fullName>
    </submittedName>
</protein>
<name>A0A2P7YGF2_9PEZI</name>
<organism evidence="7 8">
    <name type="scientific">Elsinoe australis</name>
    <dbReference type="NCBI Taxonomy" id="40998"/>
    <lineage>
        <taxon>Eukaryota</taxon>
        <taxon>Fungi</taxon>
        <taxon>Dikarya</taxon>
        <taxon>Ascomycota</taxon>
        <taxon>Pezizomycotina</taxon>
        <taxon>Dothideomycetes</taxon>
        <taxon>Dothideomycetidae</taxon>
        <taxon>Myriangiales</taxon>
        <taxon>Elsinoaceae</taxon>
        <taxon>Elsinoe</taxon>
    </lineage>
</organism>
<keyword evidence="3 6" id="KW-0812">Transmembrane</keyword>
<dbReference type="GO" id="GO:0005384">
    <property type="term" value="F:manganese ion transmembrane transporter activity"/>
    <property type="evidence" value="ECO:0007669"/>
    <property type="project" value="InterPro"/>
</dbReference>
<evidence type="ECO:0000256" key="4">
    <source>
        <dbReference type="ARBA" id="ARBA00022989"/>
    </source>
</evidence>
<feature type="transmembrane region" description="Helical" evidence="6">
    <location>
        <begin position="20"/>
        <end position="40"/>
    </location>
</feature>
<comment type="subcellular location">
    <subcellularLocation>
        <location evidence="1">Endomembrane system</location>
        <topology evidence="1">Multi-pass membrane protein</topology>
    </subcellularLocation>
</comment>
<feature type="transmembrane region" description="Helical" evidence="6">
    <location>
        <begin position="46"/>
        <end position="64"/>
    </location>
</feature>
<dbReference type="Pfam" id="PF01988">
    <property type="entry name" value="VIT1"/>
    <property type="match status" value="1"/>
</dbReference>
<dbReference type="GO" id="GO:0030026">
    <property type="term" value="P:intracellular manganese ion homeostasis"/>
    <property type="evidence" value="ECO:0007669"/>
    <property type="project" value="InterPro"/>
</dbReference>
<evidence type="ECO:0000256" key="2">
    <source>
        <dbReference type="ARBA" id="ARBA00007049"/>
    </source>
</evidence>
<evidence type="ECO:0000256" key="1">
    <source>
        <dbReference type="ARBA" id="ARBA00004127"/>
    </source>
</evidence>
<comment type="caution">
    <text evidence="7">The sequence shown here is derived from an EMBL/GenBank/DDBJ whole genome shotgun (WGS) entry which is preliminary data.</text>
</comment>
<dbReference type="Proteomes" id="UP000243723">
    <property type="component" value="Unassembled WGS sequence"/>
</dbReference>
<keyword evidence="5 6" id="KW-0472">Membrane</keyword>
<reference evidence="7 8" key="1">
    <citation type="submission" date="2017-05" db="EMBL/GenBank/DDBJ databases">
        <title>Draft genome sequence of Elsinoe australis.</title>
        <authorList>
            <person name="Cheng Q."/>
        </authorList>
    </citation>
    <scope>NUCLEOTIDE SEQUENCE [LARGE SCALE GENOMIC DNA]</scope>
    <source>
        <strain evidence="7 8">NL1</strain>
    </source>
</reference>
<dbReference type="PANTHER" id="PTHR31851">
    <property type="entry name" value="FE(2+)/MN(2+) TRANSPORTER PCL1"/>
    <property type="match status" value="1"/>
</dbReference>
<dbReference type="GO" id="GO:0012505">
    <property type="term" value="C:endomembrane system"/>
    <property type="evidence" value="ECO:0007669"/>
    <property type="project" value="UniProtKB-SubCell"/>
</dbReference>
<sequence length="114" mass="12324">MDFKLRLERPDKGFALLEGLVMSVAYFIGGLIPMIPYFIIKKTLTALYVSITITVLILIGFGYVKAKITGCNPKDRWISAAQTLAVGVVATGASYGIVRGINALSPKESVMPKT</sequence>
<dbReference type="AlphaFoldDB" id="A0A2P7YGF2"/>
<comment type="similarity">
    <text evidence="2">Belongs to the CCC1 family.</text>
</comment>